<proteinExistence type="predicted"/>
<dbReference type="EMBL" id="BAABRR010000007">
    <property type="protein sequence ID" value="GAA5519225.1"/>
    <property type="molecule type" value="Genomic_DNA"/>
</dbReference>
<accession>A0ABP9WK98</accession>
<dbReference type="Proteomes" id="UP001426770">
    <property type="component" value="Unassembled WGS sequence"/>
</dbReference>
<evidence type="ECO:0000313" key="1">
    <source>
        <dbReference type="EMBL" id="GAA5519225.1"/>
    </source>
</evidence>
<evidence type="ECO:0000313" key="2">
    <source>
        <dbReference type="Proteomes" id="UP001426770"/>
    </source>
</evidence>
<dbReference type="RefSeq" id="WP_286215437.1">
    <property type="nucleotide sequence ID" value="NZ_AP027736.1"/>
</dbReference>
<comment type="caution">
    <text evidence="1">The sequence shown here is derived from an EMBL/GenBank/DDBJ whole genome shotgun (WGS) entry which is preliminary data.</text>
</comment>
<evidence type="ECO:0008006" key="3">
    <source>
        <dbReference type="Google" id="ProtNLM"/>
    </source>
</evidence>
<reference evidence="1 2" key="1">
    <citation type="submission" date="2024-02" db="EMBL/GenBank/DDBJ databases">
        <title>Lysinimicrobium sediminis NBRC 112286.</title>
        <authorList>
            <person name="Ichikawa N."/>
            <person name="Katano-Makiyama Y."/>
            <person name="Hidaka K."/>
        </authorList>
    </citation>
    <scope>NUCLEOTIDE SEQUENCE [LARGE SCALE GENOMIC DNA]</scope>
    <source>
        <strain evidence="1 2">NBRC 112286</strain>
    </source>
</reference>
<dbReference type="InterPro" id="IPR013324">
    <property type="entry name" value="RNA_pol_sigma_r3/r4-like"/>
</dbReference>
<name>A0ABP9WK98_9MICO</name>
<dbReference type="Gene3D" id="1.10.10.10">
    <property type="entry name" value="Winged helix-like DNA-binding domain superfamily/Winged helix DNA-binding domain"/>
    <property type="match status" value="1"/>
</dbReference>
<dbReference type="InterPro" id="IPR036388">
    <property type="entry name" value="WH-like_DNA-bd_sf"/>
</dbReference>
<sequence length="162" mass="17394">MKAWVRALEELSRDWGHELLRDARTLTGDDSAAEAVVEAALVAVFSRQAPPATMDDARVAMSAALRHAAVRRVPGDAPTDPDDPFAVLTPRERAVLAMRYVDGWAVPVIAREAGLREDGVRDALTSAIARLDGSEMAWELSVEDALHGGSIAHEDTSVGDAR</sequence>
<gene>
    <name evidence="1" type="ORF">Lsed01_01663</name>
</gene>
<organism evidence="1 2">
    <name type="scientific">Demequina sediminis</name>
    <dbReference type="NCBI Taxonomy" id="1930058"/>
    <lineage>
        <taxon>Bacteria</taxon>
        <taxon>Bacillati</taxon>
        <taxon>Actinomycetota</taxon>
        <taxon>Actinomycetes</taxon>
        <taxon>Micrococcales</taxon>
        <taxon>Demequinaceae</taxon>
        <taxon>Demequina</taxon>
    </lineage>
</organism>
<dbReference type="SUPFAM" id="SSF88659">
    <property type="entry name" value="Sigma3 and sigma4 domains of RNA polymerase sigma factors"/>
    <property type="match status" value="1"/>
</dbReference>
<protein>
    <recommendedName>
        <fullName evidence="3">RNA polymerase sigma factor 70 region 4 type 2 domain-containing protein</fullName>
    </recommendedName>
</protein>
<keyword evidence="2" id="KW-1185">Reference proteome</keyword>